<dbReference type="EMBL" id="PJMY01000003">
    <property type="protein sequence ID" value="PKV94845.1"/>
    <property type="molecule type" value="Genomic_DNA"/>
</dbReference>
<dbReference type="InterPro" id="IPR052158">
    <property type="entry name" value="INH-QAR"/>
</dbReference>
<evidence type="ECO:0000256" key="1">
    <source>
        <dbReference type="ARBA" id="ARBA00023015"/>
    </source>
</evidence>
<proteinExistence type="predicted"/>
<dbReference type="SUPFAM" id="SSF52317">
    <property type="entry name" value="Class I glutamine amidotransferase-like"/>
    <property type="match status" value="1"/>
</dbReference>
<sequence>MRYFSAMRTIGVLLLPGSRMFDLAVIAEVWAQDRTDSGIGPFTVRVCAPGRRRTRVSPFGEVVATQGLSGLDDCDLVLAPGRDDPLAEVPAAAQTALRRAHRAGATVAGLCSGAFTLGAAGLLDGRPATTHWRDLDALATAAPAADLRRDVLYTEKDGVLTSAGVVGGLDLCLHLVRRDHGADVAARLARRLVMPPVREGGQRQYAEAPLPASASRPSIASTMDWAMTRLADEIGVPDLVEHAGMSPRTFHREFAAATGSTPGRWLLVQRVQHAQRLLETTDLPVARVAERAGLGSAANLRRRLRAEVGVGPDSYRRTFRMPPGGVTVGAWASTSTSS</sequence>
<dbReference type="Proteomes" id="UP000233750">
    <property type="component" value="Unassembled WGS sequence"/>
</dbReference>
<dbReference type="InterPro" id="IPR018060">
    <property type="entry name" value="HTH_AraC"/>
</dbReference>
<dbReference type="GO" id="GO:0003700">
    <property type="term" value="F:DNA-binding transcription factor activity"/>
    <property type="evidence" value="ECO:0007669"/>
    <property type="project" value="InterPro"/>
</dbReference>
<dbReference type="SUPFAM" id="SSF46689">
    <property type="entry name" value="Homeodomain-like"/>
    <property type="match status" value="2"/>
</dbReference>
<evidence type="ECO:0000313" key="5">
    <source>
        <dbReference type="Proteomes" id="UP000233750"/>
    </source>
</evidence>
<gene>
    <name evidence="4" type="ORF">ATK30_5733</name>
</gene>
<reference evidence="4 5" key="1">
    <citation type="submission" date="2017-12" db="EMBL/GenBank/DDBJ databases">
        <title>Sequencing the genomes of 1000 Actinobacteria strains.</title>
        <authorList>
            <person name="Klenk H.-P."/>
        </authorList>
    </citation>
    <scope>NUCLEOTIDE SEQUENCE [LARGE SCALE GENOMIC DNA]</scope>
    <source>
        <strain evidence="4 5">DSM 45165</strain>
    </source>
</reference>
<dbReference type="InterPro" id="IPR029062">
    <property type="entry name" value="Class_I_gatase-like"/>
</dbReference>
<evidence type="ECO:0000313" key="4">
    <source>
        <dbReference type="EMBL" id="PKV94845.1"/>
    </source>
</evidence>
<dbReference type="InterPro" id="IPR002818">
    <property type="entry name" value="DJ-1/PfpI"/>
</dbReference>
<feature type="domain" description="HTH araC/xylS-type" evidence="3">
    <location>
        <begin position="220"/>
        <end position="318"/>
    </location>
</feature>
<dbReference type="Gene3D" id="1.10.10.60">
    <property type="entry name" value="Homeodomain-like"/>
    <property type="match status" value="1"/>
</dbReference>
<keyword evidence="1" id="KW-0805">Transcription regulation</keyword>
<dbReference type="CDD" id="cd03137">
    <property type="entry name" value="GATase1_AraC_1"/>
    <property type="match status" value="1"/>
</dbReference>
<organism evidence="4 5">
    <name type="scientific">Amycolatopsis echigonensis</name>
    <dbReference type="NCBI Taxonomy" id="2576905"/>
    <lineage>
        <taxon>Bacteria</taxon>
        <taxon>Bacillati</taxon>
        <taxon>Actinomycetota</taxon>
        <taxon>Actinomycetes</taxon>
        <taxon>Pseudonocardiales</taxon>
        <taxon>Pseudonocardiaceae</taxon>
        <taxon>Amycolatopsis</taxon>
    </lineage>
</organism>
<dbReference type="Gene3D" id="3.40.50.880">
    <property type="match status" value="1"/>
</dbReference>
<comment type="caution">
    <text evidence="4">The sequence shown here is derived from an EMBL/GenBank/DDBJ whole genome shotgun (WGS) entry which is preliminary data.</text>
</comment>
<dbReference type="PANTHER" id="PTHR43130">
    <property type="entry name" value="ARAC-FAMILY TRANSCRIPTIONAL REGULATOR"/>
    <property type="match status" value="1"/>
</dbReference>
<evidence type="ECO:0000259" key="3">
    <source>
        <dbReference type="PROSITE" id="PS01124"/>
    </source>
</evidence>
<dbReference type="SMART" id="SM00342">
    <property type="entry name" value="HTH_ARAC"/>
    <property type="match status" value="1"/>
</dbReference>
<evidence type="ECO:0000256" key="2">
    <source>
        <dbReference type="ARBA" id="ARBA00023163"/>
    </source>
</evidence>
<keyword evidence="2" id="KW-0804">Transcription</keyword>
<dbReference type="Pfam" id="PF12833">
    <property type="entry name" value="HTH_18"/>
    <property type="match status" value="1"/>
</dbReference>
<dbReference type="PROSITE" id="PS01124">
    <property type="entry name" value="HTH_ARAC_FAMILY_2"/>
    <property type="match status" value="1"/>
</dbReference>
<dbReference type="InterPro" id="IPR009057">
    <property type="entry name" value="Homeodomain-like_sf"/>
</dbReference>
<dbReference type="Pfam" id="PF01965">
    <property type="entry name" value="DJ-1_PfpI"/>
    <property type="match status" value="1"/>
</dbReference>
<name>A0A2N3WLV0_9PSEU</name>
<dbReference type="PANTHER" id="PTHR43130:SF3">
    <property type="entry name" value="HTH-TYPE TRANSCRIPTIONAL REGULATOR RV1931C"/>
    <property type="match status" value="1"/>
</dbReference>
<accession>A0A2N3WLV0</accession>
<dbReference type="AlphaFoldDB" id="A0A2N3WLV0"/>
<keyword evidence="5" id="KW-1185">Reference proteome</keyword>
<protein>
    <submittedName>
        <fullName evidence="4">AraC family transcriptional regulator with amidase-like domain</fullName>
    </submittedName>
</protein>
<dbReference type="GO" id="GO:0043565">
    <property type="term" value="F:sequence-specific DNA binding"/>
    <property type="evidence" value="ECO:0007669"/>
    <property type="project" value="InterPro"/>
</dbReference>